<dbReference type="AlphaFoldDB" id="A0A2U2J7A8"/>
<dbReference type="EMBL" id="QFFG01000007">
    <property type="protein sequence ID" value="PWG04218.1"/>
    <property type="molecule type" value="Genomic_DNA"/>
</dbReference>
<proteinExistence type="predicted"/>
<keyword evidence="2" id="KW-1185">Reference proteome</keyword>
<dbReference type="Proteomes" id="UP000245670">
    <property type="component" value="Unassembled WGS sequence"/>
</dbReference>
<evidence type="ECO:0000313" key="2">
    <source>
        <dbReference type="Proteomes" id="UP000245670"/>
    </source>
</evidence>
<sequence>MFQMKKQVFKTLAKINKLILPSFTKKELDISKASKVQLAIIGWRAYVTLNSLD</sequence>
<dbReference type="OrthoDB" id="1448648at2"/>
<comment type="caution">
    <text evidence="1">The sequence shown here is derived from an EMBL/GenBank/DDBJ whole genome shotgun (WGS) entry which is preliminary data.</text>
</comment>
<gene>
    <name evidence="1" type="ORF">DIS07_14625</name>
</gene>
<protein>
    <submittedName>
        <fullName evidence="1">SsrA-binding protein</fullName>
    </submittedName>
</protein>
<evidence type="ECO:0000313" key="1">
    <source>
        <dbReference type="EMBL" id="PWG04218.1"/>
    </source>
</evidence>
<organism evidence="1 2">
    <name type="scientific">Polaribacter aquimarinus</name>
    <dbReference type="NCBI Taxonomy" id="2100726"/>
    <lineage>
        <taxon>Bacteria</taxon>
        <taxon>Pseudomonadati</taxon>
        <taxon>Bacteroidota</taxon>
        <taxon>Flavobacteriia</taxon>
        <taxon>Flavobacteriales</taxon>
        <taxon>Flavobacteriaceae</taxon>
    </lineage>
</organism>
<reference evidence="1 2" key="1">
    <citation type="submission" date="2018-05" db="EMBL/GenBank/DDBJ databases">
        <title>Polaribacter aquimarinus sp. nov., isolated from sediment in a sediment of sea.</title>
        <authorList>
            <person name="Lu D."/>
        </authorList>
    </citation>
    <scope>NUCLEOTIDE SEQUENCE [LARGE SCALE GENOMIC DNA]</scope>
    <source>
        <strain evidence="1 2">ZY113</strain>
    </source>
</reference>
<accession>A0A2U2J7A8</accession>
<name>A0A2U2J7A8_9FLAO</name>